<dbReference type="SUPFAM" id="SSF49373">
    <property type="entry name" value="Invasin/intimin cell-adhesion fragments"/>
    <property type="match status" value="1"/>
</dbReference>
<dbReference type="EMBL" id="CVRR01000009">
    <property type="protein sequence ID" value="CRL35494.1"/>
    <property type="molecule type" value="Genomic_DNA"/>
</dbReference>
<dbReference type="InterPro" id="IPR052557">
    <property type="entry name" value="CAP/Cytokinesis_protein"/>
</dbReference>
<dbReference type="GO" id="GO:0005737">
    <property type="term" value="C:cytoplasm"/>
    <property type="evidence" value="ECO:0007669"/>
    <property type="project" value="TreeGrafter"/>
</dbReference>
<accession>A0A0M6WGH9</accession>
<dbReference type="Pfam" id="PF01841">
    <property type="entry name" value="Transglut_core"/>
    <property type="match status" value="1"/>
</dbReference>
<keyword evidence="1" id="KW-0732">Signal</keyword>
<dbReference type="Gene3D" id="3.10.620.30">
    <property type="match status" value="1"/>
</dbReference>
<proteinExistence type="predicted"/>
<dbReference type="Proteomes" id="UP000049979">
    <property type="component" value="Unassembled WGS sequence"/>
</dbReference>
<evidence type="ECO:0000313" key="4">
    <source>
        <dbReference type="Proteomes" id="UP000049979"/>
    </source>
</evidence>
<dbReference type="OrthoDB" id="9788327at2"/>
<dbReference type="PANTHER" id="PTHR46333">
    <property type="entry name" value="CYTOKINESIS PROTEIN 3"/>
    <property type="match status" value="1"/>
</dbReference>
<feature type="signal peptide" evidence="1">
    <location>
        <begin position="1"/>
        <end position="24"/>
    </location>
</feature>
<dbReference type="Gene3D" id="2.60.40.1080">
    <property type="match status" value="1"/>
</dbReference>
<dbReference type="STRING" id="301302.ERS852420_03261"/>
<dbReference type="SUPFAM" id="SSF54001">
    <property type="entry name" value="Cysteine proteinases"/>
    <property type="match status" value="1"/>
</dbReference>
<dbReference type="InterPro" id="IPR002931">
    <property type="entry name" value="Transglutaminase-like"/>
</dbReference>
<dbReference type="InterPro" id="IPR003343">
    <property type="entry name" value="Big_2"/>
</dbReference>
<reference evidence="4" key="1">
    <citation type="submission" date="2015-05" db="EMBL/GenBank/DDBJ databases">
        <authorList>
            <consortium name="Pathogen Informatics"/>
        </authorList>
    </citation>
    <scope>NUCLEOTIDE SEQUENCE [LARGE SCALE GENOMIC DNA]</scope>
    <source>
        <strain evidence="4">M72</strain>
    </source>
</reference>
<sequence>MNRWTKRCMAFVLTLTIICTSISAVKPTVETTYAATVQNITKSTKVVCRKTVAVKAPSGYKNCKYSSTNPKVASIDAKGKLKALRLGVTTITVKSGTKKKSYTITVVPEKKSDVRLNQELILGGQMVQLKLVSDKYDTSQVKLYVDSAFKEIDHRGNCNFKKYNGYQASGSLYYSYGQFTRNITLYICDKDVIFDGLIENSQAGVNYDADSLQWEFLGKSFHYKQLKNKGIEIQMDGSALPDQIVYTPGDHTFTVIAGKEIYSKKISVSYSVKDTLIKKDARGYTEDGKAVFDAAFAAVDQVVKDGMGEEEKVKAIHDYLIYHANYVNNGDYSTAENWAYGAGGVLLHKEGVCQSYAFAFYMMAISAGLECRFVSGTADGGGHAWNQVKVNGKWYYIDCTWDDPVGGGYENYKYYLSESLWSDHIAETAKDLSEDGKYDWEHYYLTGADYAR</sequence>
<dbReference type="PANTHER" id="PTHR46333:SF2">
    <property type="entry name" value="CYTOKINESIS PROTEIN 3"/>
    <property type="match status" value="1"/>
</dbReference>
<evidence type="ECO:0000313" key="3">
    <source>
        <dbReference type="EMBL" id="CRL35494.1"/>
    </source>
</evidence>
<dbReference type="InterPro" id="IPR008964">
    <property type="entry name" value="Invasin/intimin_cell_adhesion"/>
</dbReference>
<protein>
    <recommendedName>
        <fullName evidence="2">Transglutaminase-like domain-containing protein</fullName>
    </recommendedName>
</protein>
<dbReference type="RefSeq" id="WP_082413783.1">
    <property type="nucleotide sequence ID" value="NZ_CP173697.1"/>
</dbReference>
<evidence type="ECO:0000256" key="1">
    <source>
        <dbReference type="SAM" id="SignalP"/>
    </source>
</evidence>
<gene>
    <name evidence="3" type="ORF">M72_23901</name>
</gene>
<organism evidence="3 4">
    <name type="scientific">Roseburia faecis</name>
    <dbReference type="NCBI Taxonomy" id="301302"/>
    <lineage>
        <taxon>Bacteria</taxon>
        <taxon>Bacillati</taxon>
        <taxon>Bacillota</taxon>
        <taxon>Clostridia</taxon>
        <taxon>Lachnospirales</taxon>
        <taxon>Lachnospiraceae</taxon>
        <taxon>Roseburia</taxon>
    </lineage>
</organism>
<dbReference type="AlphaFoldDB" id="A0A0M6WGH9"/>
<dbReference type="Pfam" id="PF02368">
    <property type="entry name" value="Big_2"/>
    <property type="match status" value="1"/>
</dbReference>
<feature type="chain" id="PRO_5039054648" description="Transglutaminase-like domain-containing protein" evidence="1">
    <location>
        <begin position="25"/>
        <end position="452"/>
    </location>
</feature>
<evidence type="ECO:0000259" key="2">
    <source>
        <dbReference type="SMART" id="SM00460"/>
    </source>
</evidence>
<dbReference type="SMART" id="SM00460">
    <property type="entry name" value="TGc"/>
    <property type="match status" value="1"/>
</dbReference>
<feature type="domain" description="Transglutaminase-like" evidence="2">
    <location>
        <begin position="345"/>
        <end position="401"/>
    </location>
</feature>
<dbReference type="InterPro" id="IPR038765">
    <property type="entry name" value="Papain-like_cys_pep_sf"/>
</dbReference>
<name>A0A0M6WGH9_9FIRM</name>
<keyword evidence="4" id="KW-1185">Reference proteome</keyword>